<dbReference type="InterPro" id="IPR050129">
    <property type="entry name" value="Zn_alcohol_dh"/>
</dbReference>
<evidence type="ECO:0000259" key="6">
    <source>
        <dbReference type="Pfam" id="PF00107"/>
    </source>
</evidence>
<dbReference type="PANTHER" id="PTHR43401:SF5">
    <property type="entry name" value="ALCOHOL DEHYDROGENASE-RELATED"/>
    <property type="match status" value="1"/>
</dbReference>
<dbReference type="InterPro" id="IPR011032">
    <property type="entry name" value="GroES-like_sf"/>
</dbReference>
<proteinExistence type="inferred from homology"/>
<dbReference type="InterPro" id="IPR036291">
    <property type="entry name" value="NAD(P)-bd_dom_sf"/>
</dbReference>
<evidence type="ECO:0000256" key="2">
    <source>
        <dbReference type="ARBA" id="ARBA00022723"/>
    </source>
</evidence>
<dbReference type="Gene3D" id="3.40.50.720">
    <property type="entry name" value="NAD(P)-binding Rossmann-like Domain"/>
    <property type="match status" value="1"/>
</dbReference>
<organism evidence="8 9">
    <name type="scientific">Promicromonospora iranensis</name>
    <dbReference type="NCBI Taxonomy" id="1105144"/>
    <lineage>
        <taxon>Bacteria</taxon>
        <taxon>Bacillati</taxon>
        <taxon>Actinomycetota</taxon>
        <taxon>Actinomycetes</taxon>
        <taxon>Micrococcales</taxon>
        <taxon>Promicromonosporaceae</taxon>
        <taxon>Promicromonospora</taxon>
    </lineage>
</organism>
<keyword evidence="3 5" id="KW-0862">Zinc</keyword>
<comment type="cofactor">
    <cofactor evidence="1 5">
        <name>Zn(2+)</name>
        <dbReference type="ChEBI" id="CHEBI:29105"/>
    </cofactor>
</comment>
<dbReference type="Gene3D" id="3.90.180.10">
    <property type="entry name" value="Medium-chain alcohol dehydrogenases, catalytic domain"/>
    <property type="match status" value="1"/>
</dbReference>
<dbReference type="RefSeq" id="WP_274993746.1">
    <property type="nucleotide sequence ID" value="NZ_JAJQQP010000005.1"/>
</dbReference>
<protein>
    <submittedName>
        <fullName evidence="8">Threonine dehydrogenase-like Zn-dependent dehydrogenase</fullName>
    </submittedName>
</protein>
<dbReference type="Pfam" id="PF08240">
    <property type="entry name" value="ADH_N"/>
    <property type="match status" value="1"/>
</dbReference>
<sequence>MPSPQTEGTWPSGTMTAARITAVGKVEAAVVPVPGLMAGHALVQVELVGLCGTDLELLHGEATYITDGRIQLPWTFGHEWTGTVVATAGTIPGATGEISPGTRVVGQTMVACLACRTCRSGQRGLCPDMQEIGLYGIDGAAAQYVRVPVHALVPVPDDVDDTAAVLVEPAVTVARALADTRCSLTDGVAVIGTGTIGLLAVMLANAVSGDVTAIGVDPAGLDLALQVGARRALRSGAAPAEGFSLVIEASGTAAGLLEAVRVTRTGGRIAAVGVVGGGLRDFPAGEVTLRGLTLYGIRHGLDHYDQTLQLFADGILSAEPLIHSRHPLTRPDEAFDALANRSTGQPKVLLSTRA</sequence>
<dbReference type="Proteomes" id="UP001183585">
    <property type="component" value="Unassembled WGS sequence"/>
</dbReference>
<reference evidence="8 9" key="1">
    <citation type="submission" date="2023-07" db="EMBL/GenBank/DDBJ databases">
        <title>Sequencing the genomes of 1000 actinobacteria strains.</title>
        <authorList>
            <person name="Klenk H.-P."/>
        </authorList>
    </citation>
    <scope>NUCLEOTIDE SEQUENCE [LARGE SCALE GENOMIC DNA]</scope>
    <source>
        <strain evidence="8 9">DSM 45554</strain>
    </source>
</reference>
<evidence type="ECO:0000313" key="8">
    <source>
        <dbReference type="EMBL" id="MDR7384917.1"/>
    </source>
</evidence>
<dbReference type="InterPro" id="IPR002328">
    <property type="entry name" value="ADH_Zn_CS"/>
</dbReference>
<dbReference type="InterPro" id="IPR013149">
    <property type="entry name" value="ADH-like_C"/>
</dbReference>
<keyword evidence="2 5" id="KW-0479">Metal-binding</keyword>
<dbReference type="EMBL" id="JAVDYE010000001">
    <property type="protein sequence ID" value="MDR7384917.1"/>
    <property type="molecule type" value="Genomic_DNA"/>
</dbReference>
<accession>A0ABU2CUV1</accession>
<feature type="domain" description="Alcohol dehydrogenase-like C-terminal" evidence="6">
    <location>
        <begin position="196"/>
        <end position="312"/>
    </location>
</feature>
<dbReference type="SUPFAM" id="SSF51735">
    <property type="entry name" value="NAD(P)-binding Rossmann-fold domains"/>
    <property type="match status" value="1"/>
</dbReference>
<comment type="similarity">
    <text evidence="5">Belongs to the zinc-containing alcohol dehydrogenase family.</text>
</comment>
<evidence type="ECO:0000256" key="1">
    <source>
        <dbReference type="ARBA" id="ARBA00001947"/>
    </source>
</evidence>
<dbReference type="PANTHER" id="PTHR43401">
    <property type="entry name" value="L-THREONINE 3-DEHYDROGENASE"/>
    <property type="match status" value="1"/>
</dbReference>
<keyword evidence="4" id="KW-0560">Oxidoreductase</keyword>
<evidence type="ECO:0000256" key="5">
    <source>
        <dbReference type="RuleBase" id="RU361277"/>
    </source>
</evidence>
<dbReference type="PROSITE" id="PS00059">
    <property type="entry name" value="ADH_ZINC"/>
    <property type="match status" value="1"/>
</dbReference>
<evidence type="ECO:0000259" key="7">
    <source>
        <dbReference type="Pfam" id="PF08240"/>
    </source>
</evidence>
<feature type="domain" description="Alcohol dehydrogenase-like N-terminal" evidence="7">
    <location>
        <begin position="38"/>
        <end position="157"/>
    </location>
</feature>
<keyword evidence="9" id="KW-1185">Reference proteome</keyword>
<dbReference type="SUPFAM" id="SSF50129">
    <property type="entry name" value="GroES-like"/>
    <property type="match status" value="1"/>
</dbReference>
<evidence type="ECO:0000256" key="4">
    <source>
        <dbReference type="ARBA" id="ARBA00023002"/>
    </source>
</evidence>
<dbReference type="InterPro" id="IPR013154">
    <property type="entry name" value="ADH-like_N"/>
</dbReference>
<gene>
    <name evidence="8" type="ORF">J2S48_004432</name>
</gene>
<evidence type="ECO:0000313" key="9">
    <source>
        <dbReference type="Proteomes" id="UP001183585"/>
    </source>
</evidence>
<dbReference type="Pfam" id="PF00107">
    <property type="entry name" value="ADH_zinc_N"/>
    <property type="match status" value="1"/>
</dbReference>
<evidence type="ECO:0000256" key="3">
    <source>
        <dbReference type="ARBA" id="ARBA00022833"/>
    </source>
</evidence>
<name>A0ABU2CUV1_9MICO</name>
<comment type="caution">
    <text evidence="8">The sequence shown here is derived from an EMBL/GenBank/DDBJ whole genome shotgun (WGS) entry which is preliminary data.</text>
</comment>